<dbReference type="GO" id="GO:0016791">
    <property type="term" value="F:phosphatase activity"/>
    <property type="evidence" value="ECO:0007669"/>
    <property type="project" value="TreeGrafter"/>
</dbReference>
<evidence type="ECO:0000313" key="1">
    <source>
        <dbReference type="EMBL" id="CAE4562473.1"/>
    </source>
</evidence>
<dbReference type="Pfam" id="PF13344">
    <property type="entry name" value="Hydrolase_6"/>
    <property type="match status" value="1"/>
</dbReference>
<dbReference type="PANTHER" id="PTHR19288">
    <property type="entry name" value="4-NITROPHENYLPHOSPHATASE-RELATED"/>
    <property type="match status" value="1"/>
</dbReference>
<dbReference type="Pfam" id="PF13242">
    <property type="entry name" value="Hydrolase_like"/>
    <property type="match status" value="1"/>
</dbReference>
<dbReference type="PANTHER" id="PTHR19288:SF46">
    <property type="entry name" value="HALOACID DEHALOGENASE-LIKE HYDROLASE DOMAIN-CONTAINING PROTEIN 2"/>
    <property type="match status" value="1"/>
</dbReference>
<dbReference type="InterPro" id="IPR036412">
    <property type="entry name" value="HAD-like_sf"/>
</dbReference>
<accession>A0A7S4PUG9</accession>
<protein>
    <recommendedName>
        <fullName evidence="2">Phosphoglycolate phosphatase</fullName>
    </recommendedName>
</protein>
<reference evidence="1" key="1">
    <citation type="submission" date="2021-01" db="EMBL/GenBank/DDBJ databases">
        <authorList>
            <person name="Corre E."/>
            <person name="Pelletier E."/>
            <person name="Niang G."/>
            <person name="Scheremetjew M."/>
            <person name="Finn R."/>
            <person name="Kale V."/>
            <person name="Holt S."/>
            <person name="Cochrane G."/>
            <person name="Meng A."/>
            <person name="Brown T."/>
            <person name="Cohen L."/>
        </authorList>
    </citation>
    <scope>NUCLEOTIDE SEQUENCE</scope>
    <source>
        <strain evidence="1">CCMP3105</strain>
    </source>
</reference>
<dbReference type="InterPro" id="IPR006357">
    <property type="entry name" value="HAD-SF_hydro_IIA"/>
</dbReference>
<dbReference type="AlphaFoldDB" id="A0A7S4PUG9"/>
<sequence>MALGPTLRPVVEAAATATPPAALAAVRRRPPPRSGITPTVAAFEEQRRMLHAFFDGLVHDWERWVTAYRLLVEFFDGTFMEDKAKEDFTRLHSGARVEEFHDTVDCLLGAAMATNELGQRQLAGLLQKLEGKMKKKDDDLVSVASVQRQPRRRSHCGNELEDLRQDWQQFSKTQFDSLRTYVFDCDGVLWNITDADKVKSPDDLQKDVLAKVNGLLQNKSKRILFLTNNSHETRWGYVQKLSKLGIDFGDLGDESIRTQAEGCIITAGFTTAKYLKQHGIKRPFVLVSTPGLLRELEALNIRDYIATIECNGDEVRPKEAYTKQLDKASVDSLMNEHADTDAVVVGWDFNLNALKIGVAVNCLKWSMEDEEKNGRKAIPLITCSADSSGVLGTTSGSSRKIRAVGNGAMGQAIASCFDPPLEQVFCGKPSPALLQLLQDAESDGGYGVDLATAVMIGDTIETDIAFANAGGMRSLFVLSGVNSLEDMEQESEPHRKSTWILPSFADV</sequence>
<dbReference type="SUPFAM" id="SSF56784">
    <property type="entry name" value="HAD-like"/>
    <property type="match status" value="1"/>
</dbReference>
<organism evidence="1">
    <name type="scientific">Alexandrium monilatum</name>
    <dbReference type="NCBI Taxonomy" id="311494"/>
    <lineage>
        <taxon>Eukaryota</taxon>
        <taxon>Sar</taxon>
        <taxon>Alveolata</taxon>
        <taxon>Dinophyceae</taxon>
        <taxon>Gonyaulacales</taxon>
        <taxon>Pyrocystaceae</taxon>
        <taxon>Alexandrium</taxon>
    </lineage>
</organism>
<proteinExistence type="predicted"/>
<dbReference type="InterPro" id="IPR023214">
    <property type="entry name" value="HAD_sf"/>
</dbReference>
<evidence type="ECO:0008006" key="2">
    <source>
        <dbReference type="Google" id="ProtNLM"/>
    </source>
</evidence>
<dbReference type="EMBL" id="HBNR01002970">
    <property type="protein sequence ID" value="CAE4562473.1"/>
    <property type="molecule type" value="Transcribed_RNA"/>
</dbReference>
<name>A0A7S4PUG9_9DINO</name>
<gene>
    <name evidence="1" type="ORF">AMON00008_LOCUS2092</name>
</gene>
<dbReference type="GO" id="GO:0005737">
    <property type="term" value="C:cytoplasm"/>
    <property type="evidence" value="ECO:0007669"/>
    <property type="project" value="TreeGrafter"/>
</dbReference>
<dbReference type="Gene3D" id="3.40.50.1000">
    <property type="entry name" value="HAD superfamily/HAD-like"/>
    <property type="match status" value="2"/>
</dbReference>